<feature type="binding site" description="in other chain" evidence="7">
    <location>
        <begin position="137"/>
        <end position="139"/>
    </location>
    <ligand>
        <name>substrate</name>
        <note>ligand shared between dimeric partners</note>
    </ligand>
</feature>
<dbReference type="PROSITE" id="PS00461">
    <property type="entry name" value="6PGD"/>
    <property type="match status" value="1"/>
</dbReference>
<dbReference type="SUPFAM" id="SSF48179">
    <property type="entry name" value="6-phosphogluconate dehydrogenase C-terminal domain-like"/>
    <property type="match status" value="1"/>
</dbReference>
<dbReference type="InterPro" id="IPR008927">
    <property type="entry name" value="6-PGluconate_DH-like_C_sf"/>
</dbReference>
<evidence type="ECO:0000256" key="4">
    <source>
        <dbReference type="ARBA" id="ARBA00023064"/>
    </source>
</evidence>
<feature type="binding site" evidence="8">
    <location>
        <position position="111"/>
    </location>
    <ligand>
        <name>NADP(+)</name>
        <dbReference type="ChEBI" id="CHEBI:58349"/>
    </ligand>
</feature>
<dbReference type="NCBIfam" id="TIGR00873">
    <property type="entry name" value="gnd"/>
    <property type="match status" value="1"/>
</dbReference>
<dbReference type="GO" id="GO:0019521">
    <property type="term" value="P:D-gluconate metabolic process"/>
    <property type="evidence" value="ECO:0007669"/>
    <property type="project" value="UniProtKB-KW"/>
</dbReference>
<keyword evidence="3 5" id="KW-0560">Oxidoreductase</keyword>
<keyword evidence="4 9" id="KW-0311">Gluconate utilization</keyword>
<evidence type="ECO:0000256" key="3">
    <source>
        <dbReference type="ARBA" id="ARBA00023002"/>
    </source>
</evidence>
<evidence type="ECO:0000256" key="6">
    <source>
        <dbReference type="PIRSR" id="PIRSR000109-1"/>
    </source>
</evidence>
<feature type="binding site" evidence="7">
    <location>
        <position position="463"/>
    </location>
    <ligand>
        <name>substrate</name>
        <note>ligand shared between dimeric partners</note>
    </ligand>
</feature>
<gene>
    <name evidence="11" type="primary">gndA</name>
    <name evidence="11" type="ORF">D5H78_17225</name>
</gene>
<evidence type="ECO:0000256" key="8">
    <source>
        <dbReference type="PIRSR" id="PIRSR000109-3"/>
    </source>
</evidence>
<comment type="caution">
    <text evidence="11">The sequence shown here is derived from an EMBL/GenBank/DDBJ whole genome shotgun (WGS) entry which is preliminary data.</text>
</comment>
<dbReference type="GO" id="GO:0050661">
    <property type="term" value="F:NADP binding"/>
    <property type="evidence" value="ECO:0007669"/>
    <property type="project" value="InterPro"/>
</dbReference>
<feature type="binding site" description="in other chain" evidence="7">
    <location>
        <begin position="194"/>
        <end position="195"/>
    </location>
    <ligand>
        <name>substrate</name>
        <note>ligand shared between dimeric partners</note>
    </ligand>
</feature>
<evidence type="ECO:0000256" key="9">
    <source>
        <dbReference type="RuleBase" id="RU000485"/>
    </source>
</evidence>
<accession>A0A3A3YR84</accession>
<feature type="binding site" evidence="8">
    <location>
        <begin position="41"/>
        <end position="43"/>
    </location>
    <ligand>
        <name>NADP(+)</name>
        <dbReference type="ChEBI" id="CHEBI:58349"/>
    </ligand>
</feature>
<feature type="binding site" description="in other chain" evidence="7">
    <location>
        <position position="111"/>
    </location>
    <ligand>
        <name>substrate</name>
        <note>ligand shared between dimeric partners</note>
    </ligand>
</feature>
<keyword evidence="5 9" id="KW-0570">Pentose shunt</keyword>
<dbReference type="Pfam" id="PF03446">
    <property type="entry name" value="NAD_binding_2"/>
    <property type="match status" value="1"/>
</dbReference>
<dbReference type="InterPro" id="IPR036291">
    <property type="entry name" value="NAD(P)-bd_dom_sf"/>
</dbReference>
<dbReference type="InterPro" id="IPR013328">
    <property type="entry name" value="6PGD_dom2"/>
</dbReference>
<dbReference type="EMBL" id="QZEZ01000010">
    <property type="protein sequence ID" value="RJK93153.1"/>
    <property type="molecule type" value="Genomic_DNA"/>
</dbReference>
<dbReference type="RefSeq" id="WP_119951745.1">
    <property type="nucleotide sequence ID" value="NZ_QZEZ01000010.1"/>
</dbReference>
<keyword evidence="5 9" id="KW-0521">NADP</keyword>
<feature type="binding site" description="in other chain" evidence="7">
    <location>
        <position position="199"/>
    </location>
    <ligand>
        <name>substrate</name>
        <note>ligand shared between dimeric partners</note>
    </ligand>
</feature>
<comment type="subunit">
    <text evidence="2 5">Homodimer.</text>
</comment>
<comment type="similarity">
    <text evidence="1 5 9">Belongs to the 6-phosphogluconate dehydrogenase family.</text>
</comment>
<dbReference type="FunFam" id="3.40.50.720:FF:000007">
    <property type="entry name" value="6-phosphogluconate dehydrogenase, decarboxylating"/>
    <property type="match status" value="1"/>
</dbReference>
<comment type="pathway">
    <text evidence="5 9">Carbohydrate degradation; pentose phosphate pathway; D-ribulose 5-phosphate from D-glucose 6-phosphate (oxidative stage): step 3/3.</text>
</comment>
<dbReference type="InterPro" id="IPR006114">
    <property type="entry name" value="6PGDH_C"/>
</dbReference>
<comment type="function">
    <text evidence="5">Catalyzes the oxidative decarboxylation of 6-phosphogluconate to ribulose 5-phosphate and CO(2), with concomitant reduction of NADP to NADPH.</text>
</comment>
<keyword evidence="12" id="KW-1185">Reference proteome</keyword>
<proteinExistence type="inferred from homology"/>
<dbReference type="EC" id="1.1.1.44" evidence="5 9"/>
<comment type="catalytic activity">
    <reaction evidence="5 9">
        <text>6-phospho-D-gluconate + NADP(+) = D-ribulose 5-phosphate + CO2 + NADPH</text>
        <dbReference type="Rhea" id="RHEA:10116"/>
        <dbReference type="ChEBI" id="CHEBI:16526"/>
        <dbReference type="ChEBI" id="CHEBI:57783"/>
        <dbReference type="ChEBI" id="CHEBI:58121"/>
        <dbReference type="ChEBI" id="CHEBI:58349"/>
        <dbReference type="ChEBI" id="CHEBI:58759"/>
        <dbReference type="EC" id="1.1.1.44"/>
    </reaction>
</comment>
<feature type="binding site" description="in other chain" evidence="7">
    <location>
        <position position="269"/>
    </location>
    <ligand>
        <name>substrate</name>
        <note>ligand shared between dimeric partners</note>
    </ligand>
</feature>
<dbReference type="PANTHER" id="PTHR11811">
    <property type="entry name" value="6-PHOSPHOGLUCONATE DEHYDROGENASE"/>
    <property type="match status" value="1"/>
</dbReference>
<evidence type="ECO:0000259" key="10">
    <source>
        <dbReference type="SMART" id="SM01350"/>
    </source>
</evidence>
<dbReference type="PIRSF" id="PIRSF000109">
    <property type="entry name" value="6PGD"/>
    <property type="match status" value="1"/>
</dbReference>
<dbReference type="Pfam" id="PF00393">
    <property type="entry name" value="6PGD"/>
    <property type="match status" value="1"/>
</dbReference>
<dbReference type="SUPFAM" id="SSF51735">
    <property type="entry name" value="NAD(P)-binding Rossmann-fold domains"/>
    <property type="match status" value="1"/>
</dbReference>
<feature type="binding site" evidence="8">
    <location>
        <begin position="18"/>
        <end position="23"/>
    </location>
    <ligand>
        <name>NADP(+)</name>
        <dbReference type="ChEBI" id="CHEBI:58349"/>
    </ligand>
</feature>
<evidence type="ECO:0000313" key="11">
    <source>
        <dbReference type="EMBL" id="RJK93153.1"/>
    </source>
</evidence>
<evidence type="ECO:0000256" key="2">
    <source>
        <dbReference type="ARBA" id="ARBA00011738"/>
    </source>
</evidence>
<dbReference type="Gene3D" id="1.10.1040.10">
    <property type="entry name" value="N-(1-d-carboxylethyl)-l-norvaline Dehydrogenase, domain 2"/>
    <property type="match status" value="1"/>
</dbReference>
<feature type="binding site" evidence="8">
    <location>
        <begin position="83"/>
        <end position="85"/>
    </location>
    <ligand>
        <name>NADP(+)</name>
        <dbReference type="ChEBI" id="CHEBI:58349"/>
    </ligand>
</feature>
<name>A0A3A3YR84_9ACTN</name>
<feature type="domain" description="6-phosphogluconate dehydrogenase C-terminal" evidence="10">
    <location>
        <begin position="187"/>
        <end position="479"/>
    </location>
</feature>
<feature type="binding site" description="in other chain" evidence="7">
    <location>
        <position position="296"/>
    </location>
    <ligand>
        <name>substrate</name>
        <note>ligand shared between dimeric partners</note>
    </ligand>
</feature>
<dbReference type="Gene3D" id="1.20.5.320">
    <property type="entry name" value="6-Phosphogluconate Dehydrogenase, domain 3"/>
    <property type="match status" value="1"/>
</dbReference>
<dbReference type="FunFam" id="1.10.1040.10:FF:000002">
    <property type="entry name" value="6-phosphogluconate dehydrogenase, decarboxylating"/>
    <property type="match status" value="1"/>
</dbReference>
<evidence type="ECO:0000256" key="7">
    <source>
        <dbReference type="PIRSR" id="PIRSR000109-2"/>
    </source>
</evidence>
<dbReference type="GO" id="GO:0006098">
    <property type="term" value="P:pentose-phosphate shunt"/>
    <property type="evidence" value="ECO:0007669"/>
    <property type="project" value="UniProtKB-UniPathway"/>
</dbReference>
<dbReference type="PRINTS" id="PR00076">
    <property type="entry name" value="6PGDHDRGNASE"/>
</dbReference>
<protein>
    <recommendedName>
        <fullName evidence="5 9">6-phosphogluconate dehydrogenase, decarboxylating</fullName>
        <ecNumber evidence="5 9">1.1.1.44</ecNumber>
    </recommendedName>
</protein>
<dbReference type="InterPro" id="IPR006184">
    <property type="entry name" value="6PGdom_BS"/>
</dbReference>
<feature type="active site" description="Proton acceptor" evidence="6">
    <location>
        <position position="191"/>
    </location>
</feature>
<dbReference type="InterPro" id="IPR006113">
    <property type="entry name" value="6PGDH_Gnd/GntZ"/>
</dbReference>
<dbReference type="NCBIfam" id="NF006765">
    <property type="entry name" value="PRK09287.1"/>
    <property type="match status" value="1"/>
</dbReference>
<dbReference type="SMART" id="SM01350">
    <property type="entry name" value="6PGD"/>
    <property type="match status" value="1"/>
</dbReference>
<dbReference type="InterPro" id="IPR006183">
    <property type="entry name" value="Pgluconate_DH"/>
</dbReference>
<dbReference type="GO" id="GO:0004616">
    <property type="term" value="F:phosphogluconate dehydrogenase (decarboxylating) activity"/>
    <property type="evidence" value="ECO:0007669"/>
    <property type="project" value="UniProtKB-EC"/>
</dbReference>
<dbReference type="OrthoDB" id="9804542at2"/>
<evidence type="ECO:0000256" key="5">
    <source>
        <dbReference type="PIRNR" id="PIRNR000109"/>
    </source>
</evidence>
<dbReference type="UniPathway" id="UPA00115">
    <property type="reaction ID" value="UER00410"/>
</dbReference>
<reference evidence="11 12" key="1">
    <citation type="submission" date="2018-09" db="EMBL/GenBank/DDBJ databases">
        <title>YIM 75000 draft genome.</title>
        <authorList>
            <person name="Tang S."/>
            <person name="Feng Y."/>
        </authorList>
    </citation>
    <scope>NUCLEOTIDE SEQUENCE [LARGE SCALE GENOMIC DNA]</scope>
    <source>
        <strain evidence="11 12">YIM 75000</strain>
    </source>
</reference>
<feature type="binding site" evidence="7">
    <location>
        <position position="457"/>
    </location>
    <ligand>
        <name>substrate</name>
        <note>ligand shared between dimeric partners</note>
    </ligand>
</feature>
<evidence type="ECO:0000313" key="12">
    <source>
        <dbReference type="Proteomes" id="UP000265614"/>
    </source>
</evidence>
<dbReference type="Gene3D" id="3.40.50.720">
    <property type="entry name" value="NAD(P)-binding Rossmann-like Domain"/>
    <property type="match status" value="1"/>
</dbReference>
<dbReference type="InterPro" id="IPR006115">
    <property type="entry name" value="6PGDH_NADP-bd"/>
</dbReference>
<feature type="active site" description="Proton donor" evidence="6">
    <location>
        <position position="198"/>
    </location>
</feature>
<sequence length="497" mass="53031">MSTDGAGAAARADIGVVGLAVMGRNLARNLARHGHVVALHNRTRARVGELVERYGDEGEFVAAEDAASFVAALKRPRRVVVMVKAGTGTDAAIEELLPHLEEGDIVVDGGNAHFEDTRRRERDLRERGLHFVGTGVSGGEEGALLGPSIMPGGSRESYDALGPILESIAVDVDGTPCCTYVGPDGAGHFVKMVHNGIEYADMQLIGEAYDLLRQGLGMEPSDLAKVFAEWNEGDLESFLIETTATVLAKVDAATGSPLVDVVVDQAEQKGTGRWTVQTALELGVPVTGIAEAVFARSLSGAADQRRAVRDAGSLPGPSGSLSPQEAEGFVDDVRSALYASKVVAYAQGFDMIAAGSEHYGWGIDKGAMATIWRGGCIIRARFLDRIREAYDRDPHLASLLLDDYFAGAVADAQDAWRRVVVAAVRLGVPAPGFSSALAYYDALRRDRLPAALLQGLRDFFGAHTYARVDREGIYHVLWSEDGSEVRQDAEAGSHNPH</sequence>
<evidence type="ECO:0000256" key="1">
    <source>
        <dbReference type="ARBA" id="ARBA00008419"/>
    </source>
</evidence>
<dbReference type="Proteomes" id="UP000265614">
    <property type="component" value="Unassembled WGS sequence"/>
</dbReference>
<dbReference type="AlphaFoldDB" id="A0A3A3YR84"/>
<organism evidence="11 12">
    <name type="scientific">Vallicoccus soli</name>
    <dbReference type="NCBI Taxonomy" id="2339232"/>
    <lineage>
        <taxon>Bacteria</taxon>
        <taxon>Bacillati</taxon>
        <taxon>Actinomycetota</taxon>
        <taxon>Actinomycetes</taxon>
        <taxon>Motilibacterales</taxon>
        <taxon>Vallicoccaceae</taxon>
        <taxon>Vallicoccus</taxon>
    </lineage>
</organism>